<evidence type="ECO:0000313" key="2">
    <source>
        <dbReference type="Proteomes" id="UP000324222"/>
    </source>
</evidence>
<dbReference type="Proteomes" id="UP000324222">
    <property type="component" value="Unassembled WGS sequence"/>
</dbReference>
<proteinExistence type="predicted"/>
<protein>
    <submittedName>
        <fullName evidence="1">Uncharacterized protein</fullName>
    </submittedName>
</protein>
<organism evidence="1 2">
    <name type="scientific">Portunus trituberculatus</name>
    <name type="common">Swimming crab</name>
    <name type="synonym">Neptunus trituberculatus</name>
    <dbReference type="NCBI Taxonomy" id="210409"/>
    <lineage>
        <taxon>Eukaryota</taxon>
        <taxon>Metazoa</taxon>
        <taxon>Ecdysozoa</taxon>
        <taxon>Arthropoda</taxon>
        <taxon>Crustacea</taxon>
        <taxon>Multicrustacea</taxon>
        <taxon>Malacostraca</taxon>
        <taxon>Eumalacostraca</taxon>
        <taxon>Eucarida</taxon>
        <taxon>Decapoda</taxon>
        <taxon>Pleocyemata</taxon>
        <taxon>Brachyura</taxon>
        <taxon>Eubrachyura</taxon>
        <taxon>Portunoidea</taxon>
        <taxon>Portunidae</taxon>
        <taxon>Portuninae</taxon>
        <taxon>Portunus</taxon>
    </lineage>
</organism>
<dbReference type="AlphaFoldDB" id="A0A5B7DGI8"/>
<accession>A0A5B7DGI8</accession>
<dbReference type="EMBL" id="VSRR010000858">
    <property type="protein sequence ID" value="MPC20314.1"/>
    <property type="molecule type" value="Genomic_DNA"/>
</dbReference>
<evidence type="ECO:0000313" key="1">
    <source>
        <dbReference type="EMBL" id="MPC20314.1"/>
    </source>
</evidence>
<reference evidence="1 2" key="1">
    <citation type="submission" date="2019-05" db="EMBL/GenBank/DDBJ databases">
        <title>Another draft genome of Portunus trituberculatus and its Hox gene families provides insights of decapod evolution.</title>
        <authorList>
            <person name="Jeong J.-H."/>
            <person name="Song I."/>
            <person name="Kim S."/>
            <person name="Choi T."/>
            <person name="Kim D."/>
            <person name="Ryu S."/>
            <person name="Kim W."/>
        </authorList>
    </citation>
    <scope>NUCLEOTIDE SEQUENCE [LARGE SCALE GENOMIC DNA]</scope>
    <source>
        <tissue evidence="1">Muscle</tissue>
    </source>
</reference>
<name>A0A5B7DGI8_PORTR</name>
<keyword evidence="2" id="KW-1185">Reference proteome</keyword>
<sequence length="77" mass="8717">MPAAFRSADFLQHSYPLSPRLLPIPIPRDANGPHQYTPSPGYTWPPHTCKCSWKRMGNTCDMLATCCMRWGAEEYCG</sequence>
<gene>
    <name evidence="1" type="ORF">E2C01_013253</name>
</gene>
<comment type="caution">
    <text evidence="1">The sequence shown here is derived from an EMBL/GenBank/DDBJ whole genome shotgun (WGS) entry which is preliminary data.</text>
</comment>